<proteinExistence type="predicted"/>
<comment type="caution">
    <text evidence="2">The sequence shown here is derived from an EMBL/GenBank/DDBJ whole genome shotgun (WGS) entry which is preliminary data.</text>
</comment>
<keyword evidence="1" id="KW-1133">Transmembrane helix</keyword>
<keyword evidence="1" id="KW-0472">Membrane</keyword>
<organism evidence="2">
    <name type="scientific">marine sediment metagenome</name>
    <dbReference type="NCBI Taxonomy" id="412755"/>
    <lineage>
        <taxon>unclassified sequences</taxon>
        <taxon>metagenomes</taxon>
        <taxon>ecological metagenomes</taxon>
    </lineage>
</organism>
<feature type="transmembrane region" description="Helical" evidence="1">
    <location>
        <begin position="6"/>
        <end position="27"/>
    </location>
</feature>
<name>A0A0F8YIW2_9ZZZZ</name>
<evidence type="ECO:0000313" key="2">
    <source>
        <dbReference type="EMBL" id="KKK81328.1"/>
    </source>
</evidence>
<reference evidence="2" key="1">
    <citation type="journal article" date="2015" name="Nature">
        <title>Complex archaea that bridge the gap between prokaryotes and eukaryotes.</title>
        <authorList>
            <person name="Spang A."/>
            <person name="Saw J.H."/>
            <person name="Jorgensen S.L."/>
            <person name="Zaremba-Niedzwiedzka K."/>
            <person name="Martijn J."/>
            <person name="Lind A.E."/>
            <person name="van Eijk R."/>
            <person name="Schleper C."/>
            <person name="Guy L."/>
            <person name="Ettema T.J."/>
        </authorList>
    </citation>
    <scope>NUCLEOTIDE SEQUENCE</scope>
</reference>
<accession>A0A0F8YIW2</accession>
<sequence length="52" mass="6079">MNNELWVIAGFLMGFLVGVLFMLGVIFRHLLGQVRDQVQEMLRILEDDSEER</sequence>
<protein>
    <submittedName>
        <fullName evidence="2">Uncharacterized protein</fullName>
    </submittedName>
</protein>
<evidence type="ECO:0000256" key="1">
    <source>
        <dbReference type="SAM" id="Phobius"/>
    </source>
</evidence>
<keyword evidence="1" id="KW-0812">Transmembrane</keyword>
<dbReference type="EMBL" id="LAZR01053171">
    <property type="protein sequence ID" value="KKK81328.1"/>
    <property type="molecule type" value="Genomic_DNA"/>
</dbReference>
<dbReference type="AlphaFoldDB" id="A0A0F8YIW2"/>
<gene>
    <name evidence="2" type="ORF">LCGC14_2814560</name>
</gene>